<name>A0A7Z9AT01_ENTHR</name>
<dbReference type="EMBL" id="CABEEP010000001">
    <property type="protein sequence ID" value="VTQ61450.1"/>
    <property type="molecule type" value="Genomic_DNA"/>
</dbReference>
<evidence type="ECO:0000313" key="2">
    <source>
        <dbReference type="Proteomes" id="UP000352698"/>
    </source>
</evidence>
<proteinExistence type="predicted"/>
<comment type="caution">
    <text evidence="1">The sequence shown here is derived from an EMBL/GenBank/DDBJ whole genome shotgun (WGS) entry which is preliminary data.</text>
</comment>
<reference evidence="1 2" key="1">
    <citation type="submission" date="2019-05" db="EMBL/GenBank/DDBJ databases">
        <authorList>
            <consortium name="Pathogen Informatics"/>
        </authorList>
    </citation>
    <scope>NUCLEOTIDE SEQUENCE [LARGE SCALE GENOMIC DNA]</scope>
    <source>
        <strain evidence="1 2">NCTC12204</strain>
    </source>
</reference>
<protein>
    <submittedName>
        <fullName evidence="1">Tail or base plate protein gp19, Bacteriophage</fullName>
    </submittedName>
</protein>
<dbReference type="InterPro" id="IPR011050">
    <property type="entry name" value="Pectin_lyase_fold/virulence"/>
</dbReference>
<dbReference type="RefSeq" id="WP_010738217.1">
    <property type="nucleotide sequence ID" value="NZ_CABEEP010000001.1"/>
</dbReference>
<dbReference type="Gene3D" id="3.30.1910.20">
    <property type="entry name" value="asparaginyl-tRNA synthetase, N-terminal domain"/>
    <property type="match status" value="1"/>
</dbReference>
<evidence type="ECO:0000313" key="1">
    <source>
        <dbReference type="EMBL" id="VTQ61450.1"/>
    </source>
</evidence>
<accession>A0A7Z9AT01</accession>
<dbReference type="Proteomes" id="UP000352698">
    <property type="component" value="Unassembled WGS sequence"/>
</dbReference>
<dbReference type="SUPFAM" id="SSF51126">
    <property type="entry name" value="Pectin lyase-like"/>
    <property type="match status" value="1"/>
</dbReference>
<gene>
    <name evidence="1" type="ORF">NCTC12204_00808</name>
</gene>
<organism evidence="1 2">
    <name type="scientific">Enterococcus hirae</name>
    <dbReference type="NCBI Taxonomy" id="1354"/>
    <lineage>
        <taxon>Bacteria</taxon>
        <taxon>Bacillati</taxon>
        <taxon>Bacillota</taxon>
        <taxon>Bacilli</taxon>
        <taxon>Lactobacillales</taxon>
        <taxon>Enterococcaceae</taxon>
        <taxon>Enterococcus</taxon>
    </lineage>
</organism>
<dbReference type="AlphaFoldDB" id="A0A7Z9AT01"/>
<sequence>MLLKKLTTNLITGKWKEIFNHNVDCLNDLETSLKENDDYLNTRIDNLVLSSGGDSPNEVVDGRVDYKGETYSVLQERLIASERLFRGEIDELQNKQLNMQKQVGQLNGSIEQIIGGSAAQINIYVSASNGSDQTGDGSEENPFATIQMAFNQVPLITIPSVTIWIDSGVYLEDAVLRNVNVTSVYVRCRDNIDNIDVSTSDLPVKVRSIAFYYVRGYIQVSGLQFVDTANGPTYGGSIYQLLADQSGYMSVVKCKFANDNRNTASMGICINGTSQCHVYNGTYFYKQNIAIRAKFMGTILISDIVGSQNVVGAQSDDGLIRREPPTSFADTQTKVTGCGLYIKKGLVLG</sequence>